<keyword evidence="2" id="KW-1185">Reference proteome</keyword>
<protein>
    <submittedName>
        <fullName evidence="1">Uncharacterized protein</fullName>
    </submittedName>
</protein>
<name>A0A0K1RUV3_9CHRO</name>
<dbReference type="EMBL" id="CP011339">
    <property type="protein sequence ID" value="AKV65667.1"/>
    <property type="molecule type" value="Genomic_DNA"/>
</dbReference>
<evidence type="ECO:0000313" key="2">
    <source>
        <dbReference type="Proteomes" id="UP000068167"/>
    </source>
</evidence>
<dbReference type="PATRIC" id="fig|1638788.3.peg.442"/>
<dbReference type="RefSeq" id="WP_002796256.1">
    <property type="nucleotide sequence ID" value="NZ_CP011339.1"/>
</dbReference>
<organism evidence="1 2">
    <name type="scientific">Microcystis panniformis FACHB-1757</name>
    <dbReference type="NCBI Taxonomy" id="1638788"/>
    <lineage>
        <taxon>Bacteria</taxon>
        <taxon>Bacillati</taxon>
        <taxon>Cyanobacteriota</taxon>
        <taxon>Cyanophyceae</taxon>
        <taxon>Oscillatoriophycideae</taxon>
        <taxon>Chroococcales</taxon>
        <taxon>Microcystaceae</taxon>
        <taxon>Microcystis</taxon>
    </lineage>
</organism>
<dbReference type="KEGG" id="mpk:VL20_440"/>
<reference evidence="1 2" key="1">
    <citation type="journal article" date="2016" name="Stand. Genomic Sci.">
        <title>Complete genome sequence and genomic characterization of Microcystis panniformis FACHB 1757 by third-generation sequencing.</title>
        <authorList>
            <person name="Zhang J.Y."/>
            <person name="Guan R."/>
            <person name="Zhang H.J."/>
            <person name="Li H."/>
            <person name="Xiao P."/>
            <person name="Yu G.L."/>
            <person name="Du L."/>
            <person name="Cao D.M."/>
            <person name="Zhu B.C."/>
            <person name="Li R.H."/>
            <person name="Lu Z.H."/>
        </authorList>
    </citation>
    <scope>NUCLEOTIDE SEQUENCE [LARGE SCALE GENOMIC DNA]</scope>
    <source>
        <strain evidence="1 2">FACHB-1757</strain>
    </source>
</reference>
<evidence type="ECO:0000313" key="1">
    <source>
        <dbReference type="EMBL" id="AKV65667.1"/>
    </source>
</evidence>
<proteinExistence type="predicted"/>
<sequence>MKNRQEYLNALVNFDQPLSTILPILKTFPWDSSEAIITLKKEHLIDILDRYLNNALSATDLENWADAIECREDIAYKTDEENLINDIIFDLANPTLNDPLSPKMIEQYISQLSHLKSSLIA</sequence>
<gene>
    <name evidence="1" type="ORF">VL20_440</name>
</gene>
<accession>A0A0K1RUV3</accession>
<dbReference type="Proteomes" id="UP000068167">
    <property type="component" value="Chromosome"/>
</dbReference>
<dbReference type="AlphaFoldDB" id="A0A0K1RUV3"/>